<dbReference type="PANTHER" id="PTHR11991:SF0">
    <property type="entry name" value="TRANSLATIONALLY-CONTROLLED TUMOR PROTEIN"/>
    <property type="match status" value="1"/>
</dbReference>
<dbReference type="EMBL" id="GG666507">
    <property type="protein sequence ID" value="EEN61230.1"/>
    <property type="molecule type" value="Genomic_DNA"/>
</dbReference>
<dbReference type="PRINTS" id="PR01653">
    <property type="entry name" value="TCTPROTEIN"/>
</dbReference>
<feature type="domain" description="TCTP" evidence="3">
    <location>
        <begin position="1"/>
        <end position="150"/>
    </location>
</feature>
<dbReference type="InParanoid" id="C3YEY6"/>
<evidence type="ECO:0000259" key="3">
    <source>
        <dbReference type="PROSITE" id="PS51797"/>
    </source>
</evidence>
<proteinExistence type="inferred from homology"/>
<dbReference type="PROSITE" id="PS51797">
    <property type="entry name" value="TCTP_3"/>
    <property type="match status" value="1"/>
</dbReference>
<protein>
    <recommendedName>
        <fullName evidence="1">Translationally-controlled tumor protein homolog</fullName>
    </recommendedName>
</protein>
<dbReference type="FunCoup" id="C3YEY6">
    <property type="interactions" value="734"/>
</dbReference>
<reference evidence="4" key="1">
    <citation type="journal article" date="2008" name="Nature">
        <title>The amphioxus genome and the evolution of the chordate karyotype.</title>
        <authorList>
            <consortium name="US DOE Joint Genome Institute (JGI-PGF)"/>
            <person name="Putnam N.H."/>
            <person name="Butts T."/>
            <person name="Ferrier D.E.K."/>
            <person name="Furlong R.F."/>
            <person name="Hellsten U."/>
            <person name="Kawashima T."/>
            <person name="Robinson-Rechavi M."/>
            <person name="Shoguchi E."/>
            <person name="Terry A."/>
            <person name="Yu J.-K."/>
            <person name="Benito-Gutierrez E.L."/>
            <person name="Dubchak I."/>
            <person name="Garcia-Fernandez J."/>
            <person name="Gibson-Brown J.J."/>
            <person name="Grigoriev I.V."/>
            <person name="Horton A.C."/>
            <person name="de Jong P.J."/>
            <person name="Jurka J."/>
            <person name="Kapitonov V.V."/>
            <person name="Kohara Y."/>
            <person name="Kuroki Y."/>
            <person name="Lindquist E."/>
            <person name="Lucas S."/>
            <person name="Osoegawa K."/>
            <person name="Pennacchio L.A."/>
            <person name="Salamov A.A."/>
            <person name="Satou Y."/>
            <person name="Sauka-Spengler T."/>
            <person name="Schmutz J."/>
            <person name="Shin-I T."/>
            <person name="Toyoda A."/>
            <person name="Bronner-Fraser M."/>
            <person name="Fujiyama A."/>
            <person name="Holland L.Z."/>
            <person name="Holland P.W.H."/>
            <person name="Satoh N."/>
            <person name="Rokhsar D.S."/>
        </authorList>
    </citation>
    <scope>NUCLEOTIDE SEQUENCE [LARGE SCALE GENOMIC DNA]</scope>
    <source>
        <strain evidence="4">S238N-H82</strain>
        <tissue evidence="4">Testes</tissue>
    </source>
</reference>
<gene>
    <name evidence="4" type="ORF">BRAFLDRAFT_223607</name>
</gene>
<sequence>MIIYKDVISGDEMFSDTYKIKTLNGFFYEVEGKLVLMSPDSHSEIIGVDIAVNHNLQETNFTKDEYKAYIKGYIKTIHTYLEREHPDRALGFMDTAPDRVKLILKDFDEWKFFTGESKNSEGMVALLDYMEDGVTPCMLFFKDGLKEEKA</sequence>
<dbReference type="PANTHER" id="PTHR11991">
    <property type="entry name" value="TRANSLATIONALLY CONTROLLED TUMOR PROTEIN-RELATED"/>
    <property type="match status" value="1"/>
</dbReference>
<dbReference type="STRING" id="7739.C3YEY6"/>
<dbReference type="InterPro" id="IPR018105">
    <property type="entry name" value="Translational_control_tumour_p"/>
</dbReference>
<dbReference type="AlphaFoldDB" id="C3YEY6"/>
<dbReference type="InterPro" id="IPR011057">
    <property type="entry name" value="Mss4-like_sf"/>
</dbReference>
<name>C3YEY6_BRAFL</name>
<dbReference type="InterPro" id="IPR034737">
    <property type="entry name" value="TCTP"/>
</dbReference>
<dbReference type="Pfam" id="PF00838">
    <property type="entry name" value="TCTP"/>
    <property type="match status" value="2"/>
</dbReference>
<organism>
    <name type="scientific">Branchiostoma floridae</name>
    <name type="common">Florida lancelet</name>
    <name type="synonym">Amphioxus</name>
    <dbReference type="NCBI Taxonomy" id="7739"/>
    <lineage>
        <taxon>Eukaryota</taxon>
        <taxon>Metazoa</taxon>
        <taxon>Chordata</taxon>
        <taxon>Cephalochordata</taxon>
        <taxon>Leptocardii</taxon>
        <taxon>Amphioxiformes</taxon>
        <taxon>Branchiostomatidae</taxon>
        <taxon>Branchiostoma</taxon>
    </lineage>
</organism>
<accession>C3YEY6</accession>
<dbReference type="InterPro" id="IPR011323">
    <property type="entry name" value="Mss4/transl-control_tumour"/>
</dbReference>
<evidence type="ECO:0000313" key="4">
    <source>
        <dbReference type="EMBL" id="EEN61230.1"/>
    </source>
</evidence>
<evidence type="ECO:0000256" key="2">
    <source>
        <dbReference type="PROSITE-ProRule" id="PRU01133"/>
    </source>
</evidence>
<dbReference type="PROSITE" id="PS01003">
    <property type="entry name" value="TCTP_2"/>
    <property type="match status" value="1"/>
</dbReference>
<dbReference type="SUPFAM" id="SSF51316">
    <property type="entry name" value="Mss4-like"/>
    <property type="match status" value="1"/>
</dbReference>
<dbReference type="InterPro" id="IPR018103">
    <property type="entry name" value="Translation_control_tumour_CS"/>
</dbReference>
<dbReference type="eggNOG" id="KOG1727">
    <property type="taxonomic scope" value="Eukaryota"/>
</dbReference>
<comment type="similarity">
    <text evidence="2">Belongs to the TCTP family.</text>
</comment>
<dbReference type="FunFam" id="2.170.150.10:FF:000002">
    <property type="entry name" value="Translationally-controlled tumor protein homolog"/>
    <property type="match status" value="1"/>
</dbReference>
<evidence type="ECO:0000256" key="1">
    <source>
        <dbReference type="ARBA" id="ARBA00014759"/>
    </source>
</evidence>
<dbReference type="Gene3D" id="2.170.150.10">
    <property type="entry name" value="Metal Binding Protein, Guanine Nucleotide Exchange Factor, Chain A"/>
    <property type="match status" value="1"/>
</dbReference>